<organism evidence="1 2">
    <name type="scientific">Solanum verrucosum</name>
    <dbReference type="NCBI Taxonomy" id="315347"/>
    <lineage>
        <taxon>Eukaryota</taxon>
        <taxon>Viridiplantae</taxon>
        <taxon>Streptophyta</taxon>
        <taxon>Embryophyta</taxon>
        <taxon>Tracheophyta</taxon>
        <taxon>Spermatophyta</taxon>
        <taxon>Magnoliopsida</taxon>
        <taxon>eudicotyledons</taxon>
        <taxon>Gunneridae</taxon>
        <taxon>Pentapetalae</taxon>
        <taxon>asterids</taxon>
        <taxon>lamiids</taxon>
        <taxon>Solanales</taxon>
        <taxon>Solanaceae</taxon>
        <taxon>Solanoideae</taxon>
        <taxon>Solaneae</taxon>
        <taxon>Solanum</taxon>
    </lineage>
</organism>
<keyword evidence="2" id="KW-1185">Reference proteome</keyword>
<dbReference type="AlphaFoldDB" id="A0AAF0TSX0"/>
<accession>A0AAF0TSX0</accession>
<proteinExistence type="predicted"/>
<evidence type="ECO:0000313" key="2">
    <source>
        <dbReference type="Proteomes" id="UP001234989"/>
    </source>
</evidence>
<protein>
    <submittedName>
        <fullName evidence="1">Uncharacterized protein</fullName>
    </submittedName>
</protein>
<sequence>METNKQKGTRQLKEQRKEMCQALKDKIKSAIERSSWRVADRFYDAVLDRPKLQNLKMMKAKAKRQWN</sequence>
<gene>
    <name evidence="1" type="ORF">MTR67_018265</name>
</gene>
<dbReference type="EMBL" id="CP133615">
    <property type="protein sequence ID" value="WMV24880.1"/>
    <property type="molecule type" value="Genomic_DNA"/>
</dbReference>
<evidence type="ECO:0000313" key="1">
    <source>
        <dbReference type="EMBL" id="WMV24880.1"/>
    </source>
</evidence>
<reference evidence="1" key="1">
    <citation type="submission" date="2023-08" db="EMBL/GenBank/DDBJ databases">
        <title>A de novo genome assembly of Solanum verrucosum Schlechtendal, a Mexican diploid species geographically isolated from the other diploid A-genome species in potato relatives.</title>
        <authorList>
            <person name="Hosaka K."/>
        </authorList>
    </citation>
    <scope>NUCLEOTIDE SEQUENCE</scope>
    <source>
        <tissue evidence="1">Young leaves</tissue>
    </source>
</reference>
<name>A0AAF0TSX0_SOLVR</name>
<dbReference type="Proteomes" id="UP001234989">
    <property type="component" value="Chromosome 4"/>
</dbReference>